<proteinExistence type="predicted"/>
<gene>
    <name evidence="1" type="ORF">PS925_02426</name>
</gene>
<dbReference type="EMBL" id="CABVJG010000006">
    <property type="protein sequence ID" value="VVQ02243.1"/>
    <property type="molecule type" value="Genomic_DNA"/>
</dbReference>
<organism evidence="1 2">
    <name type="scientific">Pseudomonas fluorescens</name>
    <dbReference type="NCBI Taxonomy" id="294"/>
    <lineage>
        <taxon>Bacteria</taxon>
        <taxon>Pseudomonadati</taxon>
        <taxon>Pseudomonadota</taxon>
        <taxon>Gammaproteobacteria</taxon>
        <taxon>Pseudomonadales</taxon>
        <taxon>Pseudomonadaceae</taxon>
        <taxon>Pseudomonas</taxon>
    </lineage>
</organism>
<accession>A0A5E7TT32</accession>
<evidence type="ECO:0000313" key="2">
    <source>
        <dbReference type="Proteomes" id="UP000412311"/>
    </source>
</evidence>
<protein>
    <submittedName>
        <fullName evidence="1">Uncharacterized protein</fullName>
    </submittedName>
</protein>
<name>A0A5E7TT32_PSEFL</name>
<dbReference type="Proteomes" id="UP000412311">
    <property type="component" value="Unassembled WGS sequence"/>
</dbReference>
<evidence type="ECO:0000313" key="1">
    <source>
        <dbReference type="EMBL" id="VVQ02243.1"/>
    </source>
</evidence>
<reference evidence="1 2" key="1">
    <citation type="submission" date="2019-09" db="EMBL/GenBank/DDBJ databases">
        <authorList>
            <person name="Chandra G."/>
            <person name="Truman W A."/>
        </authorList>
    </citation>
    <scope>NUCLEOTIDE SEQUENCE [LARGE SCALE GENOMIC DNA]</scope>
    <source>
        <strain evidence="1">PS925</strain>
    </source>
</reference>
<dbReference type="AlphaFoldDB" id="A0A5E7TT32"/>
<sequence length="67" mass="7308">MDVQGRRFTYCTGVCLLLILFAAYAHNEQYVCLGMQRGQIATVTANSVYAAVQIAKASWGAAGCFKR</sequence>